<proteinExistence type="predicted"/>
<keyword evidence="2" id="KW-1185">Reference proteome</keyword>
<accession>A0ABP1S0L3</accession>
<evidence type="ECO:0000313" key="2">
    <source>
        <dbReference type="Proteomes" id="UP001642540"/>
    </source>
</evidence>
<evidence type="ECO:0000313" key="1">
    <source>
        <dbReference type="EMBL" id="CAL8140785.1"/>
    </source>
</evidence>
<comment type="caution">
    <text evidence="1">The sequence shown here is derived from an EMBL/GenBank/DDBJ whole genome shotgun (WGS) entry which is preliminary data.</text>
</comment>
<protein>
    <submittedName>
        <fullName evidence="1">Uncharacterized protein</fullName>
    </submittedName>
</protein>
<reference evidence="1 2" key="1">
    <citation type="submission" date="2024-08" db="EMBL/GenBank/DDBJ databases">
        <authorList>
            <person name="Cucini C."/>
            <person name="Frati F."/>
        </authorList>
    </citation>
    <scope>NUCLEOTIDE SEQUENCE [LARGE SCALE GENOMIC DNA]</scope>
</reference>
<sequence>MPEEFKRRSGLVNIRTELNSFAYSILPALFSSLIGFKDIAYTNLPSKHKYRIKNVWKMKRPSLLACIEANGLINVSPFLGPVEVYLNVILKILQAFHFINSTTLSDRVPISFNRKEVCQTFDPITA</sequence>
<gene>
    <name evidence="1" type="ORF">ODALV1_LOCUS28420</name>
</gene>
<dbReference type="Proteomes" id="UP001642540">
    <property type="component" value="Unassembled WGS sequence"/>
</dbReference>
<name>A0ABP1S0L3_9HEXA</name>
<dbReference type="EMBL" id="CAXLJM020000141">
    <property type="protein sequence ID" value="CAL8140785.1"/>
    <property type="molecule type" value="Genomic_DNA"/>
</dbReference>
<organism evidence="1 2">
    <name type="scientific">Orchesella dallaii</name>
    <dbReference type="NCBI Taxonomy" id="48710"/>
    <lineage>
        <taxon>Eukaryota</taxon>
        <taxon>Metazoa</taxon>
        <taxon>Ecdysozoa</taxon>
        <taxon>Arthropoda</taxon>
        <taxon>Hexapoda</taxon>
        <taxon>Collembola</taxon>
        <taxon>Entomobryomorpha</taxon>
        <taxon>Entomobryoidea</taxon>
        <taxon>Orchesellidae</taxon>
        <taxon>Orchesellinae</taxon>
        <taxon>Orchesella</taxon>
    </lineage>
</organism>